<dbReference type="Gene3D" id="3.30.565.10">
    <property type="entry name" value="Histidine kinase-like ATPase, C-terminal domain"/>
    <property type="match status" value="1"/>
</dbReference>
<dbReference type="InterPro" id="IPR037198">
    <property type="entry name" value="MutL_C_sf"/>
</dbReference>
<dbReference type="InterPro" id="IPR042120">
    <property type="entry name" value="MutL_C_dimsub"/>
</dbReference>
<accession>A0A1X7NSH4</accession>
<dbReference type="Pfam" id="PF08676">
    <property type="entry name" value="MutL_C"/>
    <property type="match status" value="1"/>
</dbReference>
<evidence type="ECO:0000256" key="4">
    <source>
        <dbReference type="ARBA" id="ARBA00023204"/>
    </source>
</evidence>
<dbReference type="Gene3D" id="3.30.1540.20">
    <property type="entry name" value="MutL, C-terminal domain, dimerisation subdomain"/>
    <property type="match status" value="1"/>
</dbReference>
<evidence type="ECO:0000256" key="5">
    <source>
        <dbReference type="HAMAP-Rule" id="MF_00149"/>
    </source>
</evidence>
<dbReference type="InterPro" id="IPR036890">
    <property type="entry name" value="HATPase_C_sf"/>
</dbReference>
<organism evidence="8 9">
    <name type="scientific">Mesorhizobium australicum</name>
    <dbReference type="NCBI Taxonomy" id="536018"/>
    <lineage>
        <taxon>Bacteria</taxon>
        <taxon>Pseudomonadati</taxon>
        <taxon>Pseudomonadota</taxon>
        <taxon>Alphaproteobacteria</taxon>
        <taxon>Hyphomicrobiales</taxon>
        <taxon>Phyllobacteriaceae</taxon>
        <taxon>Mesorhizobium</taxon>
    </lineage>
</organism>
<dbReference type="InterPro" id="IPR014790">
    <property type="entry name" value="MutL_C"/>
</dbReference>
<evidence type="ECO:0000313" key="9">
    <source>
        <dbReference type="Proteomes" id="UP000193083"/>
    </source>
</evidence>
<dbReference type="NCBIfam" id="TIGR00585">
    <property type="entry name" value="mutl"/>
    <property type="match status" value="1"/>
</dbReference>
<gene>
    <name evidence="5" type="primary">mutL</name>
    <name evidence="8" type="ORF">SAMN02982922_2276</name>
</gene>
<dbReference type="InterPro" id="IPR002099">
    <property type="entry name" value="MutL/Mlh/PMS"/>
</dbReference>
<dbReference type="FunFam" id="3.30.565.10:FF:000003">
    <property type="entry name" value="DNA mismatch repair endonuclease MutL"/>
    <property type="match status" value="1"/>
</dbReference>
<evidence type="ECO:0000256" key="2">
    <source>
        <dbReference type="ARBA" id="ARBA00021975"/>
    </source>
</evidence>
<dbReference type="SUPFAM" id="SSF55874">
    <property type="entry name" value="ATPase domain of HSP90 chaperone/DNA topoisomerase II/histidine kinase"/>
    <property type="match status" value="1"/>
</dbReference>
<protein>
    <recommendedName>
        <fullName evidence="2 5">DNA mismatch repair protein MutL</fullName>
    </recommendedName>
</protein>
<dbReference type="GO" id="GO:0005524">
    <property type="term" value="F:ATP binding"/>
    <property type="evidence" value="ECO:0007669"/>
    <property type="project" value="InterPro"/>
</dbReference>
<dbReference type="InterPro" id="IPR014721">
    <property type="entry name" value="Ribsml_uS5_D2-typ_fold_subgr"/>
</dbReference>
<dbReference type="SMART" id="SM01340">
    <property type="entry name" value="DNA_mis_repair"/>
    <property type="match status" value="1"/>
</dbReference>
<proteinExistence type="inferred from homology"/>
<comment type="similarity">
    <text evidence="1 5">Belongs to the DNA mismatch repair MutL/HexB family.</text>
</comment>
<dbReference type="GO" id="GO:0032300">
    <property type="term" value="C:mismatch repair complex"/>
    <property type="evidence" value="ECO:0007669"/>
    <property type="project" value="InterPro"/>
</dbReference>
<dbReference type="GO" id="GO:0030983">
    <property type="term" value="F:mismatched DNA binding"/>
    <property type="evidence" value="ECO:0007669"/>
    <property type="project" value="InterPro"/>
</dbReference>
<dbReference type="PROSITE" id="PS00058">
    <property type="entry name" value="DNA_MISMATCH_REPAIR_1"/>
    <property type="match status" value="1"/>
</dbReference>
<dbReference type="AlphaFoldDB" id="A0A1X7NSH4"/>
<dbReference type="NCBIfam" id="NF000953">
    <property type="entry name" value="PRK00095.2-4"/>
    <property type="match status" value="1"/>
</dbReference>
<dbReference type="Gene3D" id="3.30.230.10">
    <property type="match status" value="1"/>
</dbReference>
<feature type="domain" description="MutL C-terminal dimerisation" evidence="6">
    <location>
        <begin position="420"/>
        <end position="563"/>
    </location>
</feature>
<evidence type="ECO:0000256" key="1">
    <source>
        <dbReference type="ARBA" id="ARBA00006082"/>
    </source>
</evidence>
<dbReference type="CDD" id="cd03482">
    <property type="entry name" value="MutL_Trans_MutL"/>
    <property type="match status" value="1"/>
</dbReference>
<evidence type="ECO:0000313" key="8">
    <source>
        <dbReference type="EMBL" id="SMH40162.1"/>
    </source>
</evidence>
<dbReference type="SUPFAM" id="SSF118116">
    <property type="entry name" value="DNA mismatch repair protein MutL"/>
    <property type="match status" value="1"/>
</dbReference>
<evidence type="ECO:0000256" key="3">
    <source>
        <dbReference type="ARBA" id="ARBA00022763"/>
    </source>
</evidence>
<dbReference type="EMBL" id="FXBL01000004">
    <property type="protein sequence ID" value="SMH40162.1"/>
    <property type="molecule type" value="Genomic_DNA"/>
</dbReference>
<evidence type="ECO:0000259" key="6">
    <source>
        <dbReference type="SMART" id="SM00853"/>
    </source>
</evidence>
<evidence type="ECO:0000259" key="7">
    <source>
        <dbReference type="SMART" id="SM01340"/>
    </source>
</evidence>
<dbReference type="InterPro" id="IPR014762">
    <property type="entry name" value="DNA_mismatch_repair_CS"/>
</dbReference>
<dbReference type="SUPFAM" id="SSF54211">
    <property type="entry name" value="Ribosomal protein S5 domain 2-like"/>
    <property type="match status" value="1"/>
</dbReference>
<dbReference type="InterPro" id="IPR020568">
    <property type="entry name" value="Ribosomal_Su5_D2-typ_SF"/>
</dbReference>
<dbReference type="InterPro" id="IPR042121">
    <property type="entry name" value="MutL_C_regsub"/>
</dbReference>
<sequence>MPIRPLSETMVNQIAAGEVIERPASVVKELVENALDAGATRVDVATAGGGLSLIRVTDDGSGIPEAELSLAVARHCTSKLTDDINDIRALGFRGEALPSIGSVSKLAIRSRTAEAENGAEIAVDGGRVASVRPAPANRGTLVEVRDLFFATPARLKFMKGERAEATAIADTVKRIAIAFPEVRFSLSGPDRSTLDLAPAGEGPEGRLARVAQVLGREFAENSLAVDALREGVRLDGYISIPAYSRANALQQFAYVNGRPVRDKLIAGALRAGFADVLPRDRHPVTALFLTLDPALVDVNVHPAKSDVRFRDPGLVRGLIVGAIRETLARSGIRAATSGADGMMAAFRADGAAAAAPAWPRGDTGVNAPLWTTPQPARSFGPAGGFGEAMQAVFETARSTDMRADASEPPVDLLDRDLGAARAQVHENYIVAQTRDSLIIVDQHAAHERLVYEQLKTALASRGVPAQMLLVPEIVDLGEDDAERLARHADTLRRFGLSVERFGPGAVAVRETPAMLGEVDAGQLIRDLADEIGEHDTTETLTRRLDAIAATMACHGSVRSGRKLRPEEMNALLRQMEATPGSGTCNHGRPTYIELKLADIERLFGRR</sequence>
<dbReference type="RefSeq" id="WP_085464274.1">
    <property type="nucleotide sequence ID" value="NZ_FXBL01000004.1"/>
</dbReference>
<dbReference type="Pfam" id="PF13589">
    <property type="entry name" value="HATPase_c_3"/>
    <property type="match status" value="1"/>
</dbReference>
<dbReference type="HAMAP" id="MF_00149">
    <property type="entry name" value="DNA_mis_repair"/>
    <property type="match status" value="1"/>
</dbReference>
<dbReference type="GO" id="GO:0016887">
    <property type="term" value="F:ATP hydrolysis activity"/>
    <property type="evidence" value="ECO:0007669"/>
    <property type="project" value="InterPro"/>
</dbReference>
<dbReference type="Gene3D" id="3.30.1370.100">
    <property type="entry name" value="MutL, C-terminal domain, regulatory subdomain"/>
    <property type="match status" value="1"/>
</dbReference>
<keyword evidence="4 5" id="KW-0234">DNA repair</keyword>
<name>A0A1X7NSH4_9HYPH</name>
<dbReference type="Pfam" id="PF01119">
    <property type="entry name" value="DNA_mis_repair"/>
    <property type="match status" value="1"/>
</dbReference>
<dbReference type="CDD" id="cd16926">
    <property type="entry name" value="HATPase_MutL-MLH-PMS-like"/>
    <property type="match status" value="1"/>
</dbReference>
<dbReference type="InterPro" id="IPR013507">
    <property type="entry name" value="DNA_mismatch_S5_2-like"/>
</dbReference>
<reference evidence="8 9" key="1">
    <citation type="submission" date="2017-04" db="EMBL/GenBank/DDBJ databases">
        <authorList>
            <person name="Afonso C.L."/>
            <person name="Miller P.J."/>
            <person name="Scott M.A."/>
            <person name="Spackman E."/>
            <person name="Goraichik I."/>
            <person name="Dimitrov K.M."/>
            <person name="Suarez D.L."/>
            <person name="Swayne D.E."/>
        </authorList>
    </citation>
    <scope>NUCLEOTIDE SEQUENCE [LARGE SCALE GENOMIC DNA]</scope>
    <source>
        <strain evidence="8 9">B5P</strain>
    </source>
</reference>
<keyword evidence="9" id="KW-1185">Reference proteome</keyword>
<dbReference type="SMART" id="SM00853">
    <property type="entry name" value="MutL_C"/>
    <property type="match status" value="1"/>
</dbReference>
<keyword evidence="3 5" id="KW-0227">DNA damage</keyword>
<dbReference type="OrthoDB" id="9763467at2"/>
<comment type="function">
    <text evidence="5">This protein is involved in the repair of mismatches in DNA. It is required for dam-dependent methyl-directed DNA mismatch repair. May act as a 'molecular matchmaker', a protein that promotes the formation of a stable complex between two or more DNA-binding proteins in an ATP-dependent manner without itself being part of a final effector complex.</text>
</comment>
<dbReference type="Proteomes" id="UP000193083">
    <property type="component" value="Unassembled WGS sequence"/>
</dbReference>
<dbReference type="GO" id="GO:0006298">
    <property type="term" value="P:mismatch repair"/>
    <property type="evidence" value="ECO:0007669"/>
    <property type="project" value="UniProtKB-UniRule"/>
</dbReference>
<dbReference type="GO" id="GO:0140664">
    <property type="term" value="F:ATP-dependent DNA damage sensor activity"/>
    <property type="evidence" value="ECO:0007669"/>
    <property type="project" value="InterPro"/>
</dbReference>
<dbReference type="PANTHER" id="PTHR10073">
    <property type="entry name" value="DNA MISMATCH REPAIR PROTEIN MLH, PMS, MUTL"/>
    <property type="match status" value="1"/>
</dbReference>
<dbReference type="InterPro" id="IPR038973">
    <property type="entry name" value="MutL/Mlh/Pms-like"/>
</dbReference>
<feature type="domain" description="DNA mismatch repair protein S5" evidence="7">
    <location>
        <begin position="210"/>
        <end position="328"/>
    </location>
</feature>
<dbReference type="PANTHER" id="PTHR10073:SF12">
    <property type="entry name" value="DNA MISMATCH REPAIR PROTEIN MLH1"/>
    <property type="match status" value="1"/>
</dbReference>
<dbReference type="InterPro" id="IPR020667">
    <property type="entry name" value="DNA_mismatch_repair_MutL"/>
</dbReference>